<feature type="domain" description="LiaF transmembrane" evidence="2">
    <location>
        <begin position="10"/>
        <end position="110"/>
    </location>
</feature>
<protein>
    <recommendedName>
        <fullName evidence="2">LiaF transmembrane domain-containing protein</fullName>
    </recommendedName>
</protein>
<dbReference type="EMBL" id="MZGX01000034">
    <property type="protein sequence ID" value="OPX42091.1"/>
    <property type="molecule type" value="Genomic_DNA"/>
</dbReference>
<sequence length="171" mass="19218">MNNRRNGTMIVGLVLILIGVAYLLNNFGIFEIYFDIFDIGFLFSTFWPMFLIIPGLIFHYSFFTAKTSDAGLLVPGGILLVMGLTCQISMLFNVWAYMWPGFILAVAVGLFELYLFGSKEKGLLIPVFILGGLSLIFFAISLGRITILRLYLIPAILIFGGLLIVFRNRRN</sequence>
<evidence type="ECO:0000259" key="2">
    <source>
        <dbReference type="Pfam" id="PF22570"/>
    </source>
</evidence>
<evidence type="ECO:0000256" key="1">
    <source>
        <dbReference type="SAM" id="Phobius"/>
    </source>
</evidence>
<feature type="transmembrane region" description="Helical" evidence="1">
    <location>
        <begin position="96"/>
        <end position="116"/>
    </location>
</feature>
<dbReference type="RefSeq" id="WP_080066459.1">
    <property type="nucleotide sequence ID" value="NZ_MZGX01000034.1"/>
</dbReference>
<name>A0A1V4SFR2_RUMHU</name>
<evidence type="ECO:0000313" key="3">
    <source>
        <dbReference type="EMBL" id="OPX42091.1"/>
    </source>
</evidence>
<gene>
    <name evidence="3" type="ORF">CLHUN_39960</name>
</gene>
<evidence type="ECO:0000313" key="4">
    <source>
        <dbReference type="Proteomes" id="UP000191554"/>
    </source>
</evidence>
<organism evidence="3 4">
    <name type="scientific">Ruminiclostridium hungatei</name>
    <name type="common">Clostridium hungatei</name>
    <dbReference type="NCBI Taxonomy" id="48256"/>
    <lineage>
        <taxon>Bacteria</taxon>
        <taxon>Bacillati</taxon>
        <taxon>Bacillota</taxon>
        <taxon>Clostridia</taxon>
        <taxon>Eubacteriales</taxon>
        <taxon>Oscillospiraceae</taxon>
        <taxon>Ruminiclostridium</taxon>
    </lineage>
</organism>
<keyword evidence="1" id="KW-0472">Membrane</keyword>
<feature type="transmembrane region" description="Helical" evidence="1">
    <location>
        <begin position="148"/>
        <end position="166"/>
    </location>
</feature>
<dbReference type="InterPro" id="IPR054331">
    <property type="entry name" value="LiaF_TM"/>
</dbReference>
<dbReference type="OrthoDB" id="49365at2"/>
<keyword evidence="4" id="KW-1185">Reference proteome</keyword>
<keyword evidence="1" id="KW-0812">Transmembrane</keyword>
<dbReference type="Pfam" id="PF22570">
    <property type="entry name" value="LiaF-TM"/>
    <property type="match status" value="1"/>
</dbReference>
<feature type="transmembrane region" description="Helical" evidence="1">
    <location>
        <begin position="7"/>
        <end position="24"/>
    </location>
</feature>
<keyword evidence="1" id="KW-1133">Transmembrane helix</keyword>
<dbReference type="AlphaFoldDB" id="A0A1V4SFR2"/>
<feature type="transmembrane region" description="Helical" evidence="1">
    <location>
        <begin position="36"/>
        <end position="58"/>
    </location>
</feature>
<proteinExistence type="predicted"/>
<reference evidence="3 4" key="1">
    <citation type="submission" date="2017-03" db="EMBL/GenBank/DDBJ databases">
        <title>Genome sequence of Clostridium hungatei DSM 14427.</title>
        <authorList>
            <person name="Poehlein A."/>
            <person name="Daniel R."/>
        </authorList>
    </citation>
    <scope>NUCLEOTIDE SEQUENCE [LARGE SCALE GENOMIC DNA]</scope>
    <source>
        <strain evidence="3 4">DSM 14427</strain>
    </source>
</reference>
<dbReference type="Proteomes" id="UP000191554">
    <property type="component" value="Unassembled WGS sequence"/>
</dbReference>
<feature type="transmembrane region" description="Helical" evidence="1">
    <location>
        <begin position="70"/>
        <end position="90"/>
    </location>
</feature>
<accession>A0A1V4SFR2</accession>
<feature type="transmembrane region" description="Helical" evidence="1">
    <location>
        <begin position="123"/>
        <end position="142"/>
    </location>
</feature>
<comment type="caution">
    <text evidence="3">The sequence shown here is derived from an EMBL/GenBank/DDBJ whole genome shotgun (WGS) entry which is preliminary data.</text>
</comment>